<dbReference type="Gene3D" id="3.40.710.10">
    <property type="entry name" value="DD-peptidase/beta-lactamase superfamily"/>
    <property type="match status" value="1"/>
</dbReference>
<dbReference type="RefSeq" id="WP_377390059.1">
    <property type="nucleotide sequence ID" value="NZ_JBHSAN010000020.1"/>
</dbReference>
<dbReference type="InterPro" id="IPR023650">
    <property type="entry name" value="Beta-lactam_class-A_AS"/>
</dbReference>
<dbReference type="PANTHER" id="PTHR35333:SF3">
    <property type="entry name" value="BETA-LACTAMASE-TYPE TRANSPEPTIDASE FOLD CONTAINING PROTEIN"/>
    <property type="match status" value="1"/>
</dbReference>
<evidence type="ECO:0000256" key="4">
    <source>
        <dbReference type="ARBA" id="ARBA00022801"/>
    </source>
</evidence>
<dbReference type="Proteomes" id="UP001597478">
    <property type="component" value="Unassembled WGS sequence"/>
</dbReference>
<dbReference type="EC" id="3.5.2.6" evidence="2 6"/>
<comment type="similarity">
    <text evidence="1 6">Belongs to the class-A beta-lactamase family.</text>
</comment>
<evidence type="ECO:0000313" key="9">
    <source>
        <dbReference type="Proteomes" id="UP001597478"/>
    </source>
</evidence>
<evidence type="ECO:0000256" key="3">
    <source>
        <dbReference type="ARBA" id="ARBA00018879"/>
    </source>
</evidence>
<evidence type="ECO:0000259" key="7">
    <source>
        <dbReference type="Pfam" id="PF13354"/>
    </source>
</evidence>
<evidence type="ECO:0000256" key="1">
    <source>
        <dbReference type="ARBA" id="ARBA00009009"/>
    </source>
</evidence>
<gene>
    <name evidence="8" type="primary">bla</name>
    <name evidence="8" type="ORF">ACFS2C_09560</name>
</gene>
<comment type="catalytic activity">
    <reaction evidence="6">
        <text>a beta-lactam + H2O = a substituted beta-amino acid</text>
        <dbReference type="Rhea" id="RHEA:20401"/>
        <dbReference type="ChEBI" id="CHEBI:15377"/>
        <dbReference type="ChEBI" id="CHEBI:35627"/>
        <dbReference type="ChEBI" id="CHEBI:140347"/>
        <dbReference type="EC" id="3.5.2.6"/>
    </reaction>
</comment>
<dbReference type="PROSITE" id="PS51318">
    <property type="entry name" value="TAT"/>
    <property type="match status" value="1"/>
</dbReference>
<organism evidence="8 9">
    <name type="scientific">Prauserella oleivorans</name>
    <dbReference type="NCBI Taxonomy" id="1478153"/>
    <lineage>
        <taxon>Bacteria</taxon>
        <taxon>Bacillati</taxon>
        <taxon>Actinomycetota</taxon>
        <taxon>Actinomycetes</taxon>
        <taxon>Pseudonocardiales</taxon>
        <taxon>Pseudonocardiaceae</taxon>
        <taxon>Prauserella</taxon>
    </lineage>
</organism>
<dbReference type="NCBIfam" id="NF033103">
    <property type="entry name" value="bla_class_A"/>
    <property type="match status" value="1"/>
</dbReference>
<keyword evidence="5 6" id="KW-0046">Antibiotic resistance</keyword>
<dbReference type="InterPro" id="IPR012338">
    <property type="entry name" value="Beta-lactam/transpept-like"/>
</dbReference>
<keyword evidence="9" id="KW-1185">Reference proteome</keyword>
<comment type="caution">
    <text evidence="8">The sequence shown here is derived from an EMBL/GenBank/DDBJ whole genome shotgun (WGS) entry which is preliminary data.</text>
</comment>
<evidence type="ECO:0000313" key="8">
    <source>
        <dbReference type="EMBL" id="MFD2799639.1"/>
    </source>
</evidence>
<dbReference type="InterPro" id="IPR000871">
    <property type="entry name" value="Beta-lactam_class-A"/>
</dbReference>
<dbReference type="Pfam" id="PF13354">
    <property type="entry name" value="Beta-lactamase2"/>
    <property type="match status" value="1"/>
</dbReference>
<dbReference type="PANTHER" id="PTHR35333">
    <property type="entry name" value="BETA-LACTAMASE"/>
    <property type="match status" value="1"/>
</dbReference>
<dbReference type="GO" id="GO:0008800">
    <property type="term" value="F:beta-lactamase activity"/>
    <property type="evidence" value="ECO:0007669"/>
    <property type="project" value="UniProtKB-EC"/>
</dbReference>
<evidence type="ECO:0000256" key="2">
    <source>
        <dbReference type="ARBA" id="ARBA00012865"/>
    </source>
</evidence>
<proteinExistence type="inferred from homology"/>
<accession>A0ABW5W854</accession>
<sequence>MPRPLSRRSLLRAGVAVSAGALLTAGSLTERPASAALRPVHQRLRALERAHDARLGVYALNTDTGATVAYRAWERFPMCSTFKPLAAAAILRDRDAAYLDQLVRYTGADLVDGSPITEDHVGTGMRVGDLCAAAICYSDNTAGNLLLRRIGGPGGVTAFCRSIGDQWTRLDRYETELNTAIPDDPRDTTTPGAIGRDYARLVLGHPLRPGDRDRLTGWLKANTTSAQRFGAGLPQHWELGDKTGSGSYGTANDVGIAWTGTGTPIVLSVLTTKHVQDAAWDDVLIADTARILAATLAPGE</sequence>
<feature type="domain" description="Beta-lactamase class A catalytic" evidence="7">
    <location>
        <begin position="56"/>
        <end position="271"/>
    </location>
</feature>
<name>A0ABW5W854_9PSEU</name>
<dbReference type="SUPFAM" id="SSF56601">
    <property type="entry name" value="beta-lactamase/transpeptidase-like"/>
    <property type="match status" value="1"/>
</dbReference>
<dbReference type="InterPro" id="IPR006311">
    <property type="entry name" value="TAT_signal"/>
</dbReference>
<evidence type="ECO:0000256" key="6">
    <source>
        <dbReference type="RuleBase" id="RU361140"/>
    </source>
</evidence>
<keyword evidence="4 6" id="KW-0378">Hydrolase</keyword>
<dbReference type="PRINTS" id="PR00118">
    <property type="entry name" value="BLACTAMASEA"/>
</dbReference>
<protein>
    <recommendedName>
        <fullName evidence="3 6">Beta-lactamase</fullName>
        <ecNumber evidence="2 6">3.5.2.6</ecNumber>
    </recommendedName>
</protein>
<reference evidence="9" key="1">
    <citation type="journal article" date="2019" name="Int. J. Syst. Evol. Microbiol.">
        <title>The Global Catalogue of Microorganisms (GCM) 10K type strain sequencing project: providing services to taxonomists for standard genome sequencing and annotation.</title>
        <authorList>
            <consortium name="The Broad Institute Genomics Platform"/>
            <consortium name="The Broad Institute Genome Sequencing Center for Infectious Disease"/>
            <person name="Wu L."/>
            <person name="Ma J."/>
        </authorList>
    </citation>
    <scope>NUCLEOTIDE SEQUENCE [LARGE SCALE GENOMIC DNA]</scope>
    <source>
        <strain evidence="9">IBRC-M 10906</strain>
    </source>
</reference>
<dbReference type="PROSITE" id="PS00146">
    <property type="entry name" value="BETA_LACTAMASE_A"/>
    <property type="match status" value="1"/>
</dbReference>
<dbReference type="InterPro" id="IPR045155">
    <property type="entry name" value="Beta-lactam_cat"/>
</dbReference>
<evidence type="ECO:0000256" key="5">
    <source>
        <dbReference type="ARBA" id="ARBA00023251"/>
    </source>
</evidence>
<dbReference type="EMBL" id="JBHUOF010000011">
    <property type="protein sequence ID" value="MFD2799639.1"/>
    <property type="molecule type" value="Genomic_DNA"/>
</dbReference>